<protein>
    <submittedName>
        <fullName evidence="1">Uncharacterized protein</fullName>
    </submittedName>
</protein>
<reference evidence="1" key="1">
    <citation type="submission" date="2022-05" db="EMBL/GenBank/DDBJ databases">
        <authorList>
            <person name="Friedrich I."/>
            <person name="Poehlein A."/>
            <person name="Schneider D."/>
            <person name="Hertel R."/>
            <person name="Daniel R."/>
        </authorList>
    </citation>
    <scope>NUCLEOTIDE SEQUENCE</scope>
</reference>
<keyword evidence="2" id="KW-1185">Reference proteome</keyword>
<organism evidence="1 2">
    <name type="scientific">Brevundimonas phage vB_BpoS-Babayka</name>
    <dbReference type="NCBI Taxonomy" id="2948596"/>
    <lineage>
        <taxon>Viruses</taxon>
        <taxon>Duplodnaviria</taxon>
        <taxon>Heunggongvirae</taxon>
        <taxon>Uroviricota</taxon>
        <taxon>Caudoviricetes</taxon>
        <taxon>Autographivirales</taxon>
        <taxon>Autonotataviridae</taxon>
        <taxon>Conareevirus</taxon>
        <taxon>Conareevirus babayka</taxon>
    </lineage>
</organism>
<gene>
    <name evidence="1" type="ORF">BABAYKA_00010</name>
</gene>
<proteinExistence type="predicted"/>
<name>A0A9E7MVB9_9CAUD</name>
<evidence type="ECO:0000313" key="1">
    <source>
        <dbReference type="EMBL" id="USN16804.1"/>
    </source>
</evidence>
<dbReference type="Proteomes" id="UP001057237">
    <property type="component" value="Segment"/>
</dbReference>
<sequence length="205" mass="23203">MLCELVGRHRVSHDLLGQALVELLDLWIAGVLRLDQRIDFFTRHPRAFSDQRRASTVSPLEREDLGLRPLAGPLLHLLRNAEAKGLFVGDTLLLAHADTMHVQPGLKVEDQLLAVREDRLDIHFQRSEVRLDHLAISAEAANEHGLDQRLTILRQVLQVGVRGREAPRNRGRVVQHVVDDAIRLNQRQHTLLLPGVRVRHDIIGA</sequence>
<dbReference type="EMBL" id="ON529868">
    <property type="protein sequence ID" value="USN16804.1"/>
    <property type="molecule type" value="Genomic_DNA"/>
</dbReference>
<evidence type="ECO:0000313" key="2">
    <source>
        <dbReference type="Proteomes" id="UP001057237"/>
    </source>
</evidence>
<accession>A0A9E7MVB9</accession>